<organism evidence="3 4">
    <name type="scientific">Nitzschia inconspicua</name>
    <dbReference type="NCBI Taxonomy" id="303405"/>
    <lineage>
        <taxon>Eukaryota</taxon>
        <taxon>Sar</taxon>
        <taxon>Stramenopiles</taxon>
        <taxon>Ochrophyta</taxon>
        <taxon>Bacillariophyta</taxon>
        <taxon>Bacillariophyceae</taxon>
        <taxon>Bacillariophycidae</taxon>
        <taxon>Bacillariales</taxon>
        <taxon>Bacillariaceae</taxon>
        <taxon>Nitzschia</taxon>
    </lineage>
</organism>
<keyword evidence="4" id="KW-1185">Reference proteome</keyword>
<keyword evidence="2" id="KW-0472">Membrane</keyword>
<sequence length="978" mass="110668">MEEGPEERLQQREKNGLADNQDAALLAGVENPAPESCNDKVSAPRYKDHFLLHHRTSDVRYRGTSVHVYELNSSQIQLATAIDSGTRLNGPEGSLDKNEPQKEEHPLAIEMKEVPSDRASALTLLRATYTLVAFFFAGILFVFSFLVIWFLFMDMVADSGVDGGSPTWDNFFGTLLGIPVMLFGLSSVLTVAGFFVLEMWNGFRFLRTVGQFNDILIEWVTLVMVLVAPIFSMICSLFAKLENWWTIAFYTWFSSMAVFFTVFAFVVVFYETQAAWLMAKELSNNTRKEACEDEDCRDPYESLWSGLFHFLSECILRRQDSIWSGHQNKVRMSINRDDLEPSHYLCTRWYTSITLARCCSCFYETVHPPEKIYSFEEILEKRRFVTRYNWSIEGVLCSNRRNHSVVVIRGPAALKKSQIISSIICVVVATVGVVLLVIGFMFWAERSALPMVLFVVLVFLCCFPRFRNAARFLKAYRHVNDSDSLGLDDGVYQSYETYRVSRPRKAFRIILFFTGAGLFFVWPVATLIKIGNFHLLGLFILLGIWSFFRYYLDPCCLLQDLGTFDVSTTSKEKESWRVKARVSTIMLNVTRSPGTRIWMWSFFFFIVVALIFSIGSISYQSSYTTTPTELTDDNFYIQEGLERLFWAPMTLTPLGNFQYQPQPNLQYPTCQLIQDLEIANGTSALLEDYAFLATMIYQAPETLQTTLDDWFGPGLAAVQTELVEDFRKTVPGGSAAVDYNVVYFLQSNTAVVVVRGSTTAWEWMTNAQLWASVALTQVLQFFLPAGEIFNPILHGLLKALVWVESENLIEIALYSQTTQLVEYIRSRPDFNGSIRITGQSLGGGISLITGAQTNIPAIAISGPNNVFSRQTFVPPLDLDTIDSLLFNVIPQRDIVPMTDQAGLLTQNIECRAKVNDLFGCHTATRSLCEIMHRCGSYSRPPPCDCAVKYGYPVPEQIGGNQTFSDVCGTLRSNDGWYA</sequence>
<protein>
    <submittedName>
        <fullName evidence="3">Lipase class 3</fullName>
    </submittedName>
</protein>
<dbReference type="EMBL" id="JAGRRH010000019">
    <property type="protein sequence ID" value="KAG7349778.1"/>
    <property type="molecule type" value="Genomic_DNA"/>
</dbReference>
<feature type="transmembrane region" description="Helical" evidence="2">
    <location>
        <begin position="172"/>
        <end position="196"/>
    </location>
</feature>
<name>A0A9K3KTR1_9STRA</name>
<keyword evidence="2" id="KW-0812">Transmembrane</keyword>
<dbReference type="OrthoDB" id="58570at2759"/>
<feature type="transmembrane region" description="Helical" evidence="2">
    <location>
        <begin position="245"/>
        <end position="270"/>
    </location>
</feature>
<feature type="transmembrane region" description="Helical" evidence="2">
    <location>
        <begin position="597"/>
        <end position="619"/>
    </location>
</feature>
<accession>A0A9K3KTR1</accession>
<feature type="transmembrane region" description="Helical" evidence="2">
    <location>
        <begin position="216"/>
        <end position="239"/>
    </location>
</feature>
<dbReference type="AlphaFoldDB" id="A0A9K3KTR1"/>
<feature type="transmembrane region" description="Helical" evidence="2">
    <location>
        <begin position="534"/>
        <end position="552"/>
    </location>
</feature>
<keyword evidence="2" id="KW-1133">Transmembrane helix</keyword>
<evidence type="ECO:0000256" key="2">
    <source>
        <dbReference type="SAM" id="Phobius"/>
    </source>
</evidence>
<evidence type="ECO:0000313" key="4">
    <source>
        <dbReference type="Proteomes" id="UP000693970"/>
    </source>
</evidence>
<reference evidence="3" key="1">
    <citation type="journal article" date="2021" name="Sci. Rep.">
        <title>Diploid genomic architecture of Nitzschia inconspicua, an elite biomass production diatom.</title>
        <authorList>
            <person name="Oliver A."/>
            <person name="Podell S."/>
            <person name="Pinowska A."/>
            <person name="Traller J.C."/>
            <person name="Smith S.R."/>
            <person name="McClure R."/>
            <person name="Beliaev A."/>
            <person name="Bohutskyi P."/>
            <person name="Hill E.A."/>
            <person name="Rabines A."/>
            <person name="Zheng H."/>
            <person name="Allen L.Z."/>
            <person name="Kuo A."/>
            <person name="Grigoriev I.V."/>
            <person name="Allen A.E."/>
            <person name="Hazlebeck D."/>
            <person name="Allen E.E."/>
        </authorList>
    </citation>
    <scope>NUCLEOTIDE SEQUENCE</scope>
    <source>
        <strain evidence="3">Hildebrandi</strain>
    </source>
</reference>
<evidence type="ECO:0000313" key="3">
    <source>
        <dbReference type="EMBL" id="KAG7349778.1"/>
    </source>
</evidence>
<proteinExistence type="predicted"/>
<dbReference type="Proteomes" id="UP000693970">
    <property type="component" value="Unassembled WGS sequence"/>
</dbReference>
<feature type="transmembrane region" description="Helical" evidence="2">
    <location>
        <begin position="128"/>
        <end position="152"/>
    </location>
</feature>
<feature type="transmembrane region" description="Helical" evidence="2">
    <location>
        <begin position="419"/>
        <end position="442"/>
    </location>
</feature>
<gene>
    <name evidence="3" type="ORF">IV203_012375</name>
</gene>
<feature type="transmembrane region" description="Helical" evidence="2">
    <location>
        <begin position="509"/>
        <end position="528"/>
    </location>
</feature>
<evidence type="ECO:0000256" key="1">
    <source>
        <dbReference type="SAM" id="MobiDB-lite"/>
    </source>
</evidence>
<feature type="compositionally biased region" description="Basic and acidic residues" evidence="1">
    <location>
        <begin position="1"/>
        <end position="16"/>
    </location>
</feature>
<reference evidence="3" key="2">
    <citation type="submission" date="2021-04" db="EMBL/GenBank/DDBJ databases">
        <authorList>
            <person name="Podell S."/>
        </authorList>
    </citation>
    <scope>NUCLEOTIDE SEQUENCE</scope>
    <source>
        <strain evidence="3">Hildebrandi</strain>
    </source>
</reference>
<feature type="transmembrane region" description="Helical" evidence="2">
    <location>
        <begin position="448"/>
        <end position="466"/>
    </location>
</feature>
<comment type="caution">
    <text evidence="3">The sequence shown here is derived from an EMBL/GenBank/DDBJ whole genome shotgun (WGS) entry which is preliminary data.</text>
</comment>
<feature type="region of interest" description="Disordered" evidence="1">
    <location>
        <begin position="1"/>
        <end position="23"/>
    </location>
</feature>